<keyword evidence="5 8" id="KW-0812">Transmembrane</keyword>
<proteinExistence type="predicted"/>
<keyword evidence="2" id="KW-0813">Transport</keyword>
<gene>
    <name evidence="10" type="ORF">UFOPK1722_01611</name>
</gene>
<feature type="transmembrane region" description="Helical" evidence="8">
    <location>
        <begin position="90"/>
        <end position="111"/>
    </location>
</feature>
<keyword evidence="7 8" id="KW-0472">Membrane</keyword>
<dbReference type="NCBIfam" id="TIGR02141">
    <property type="entry name" value="modB_ABC"/>
    <property type="match status" value="1"/>
</dbReference>
<feature type="transmembrane region" description="Helical" evidence="8">
    <location>
        <begin position="131"/>
        <end position="156"/>
    </location>
</feature>
<organism evidence="10">
    <name type="scientific">freshwater metagenome</name>
    <dbReference type="NCBI Taxonomy" id="449393"/>
    <lineage>
        <taxon>unclassified sequences</taxon>
        <taxon>metagenomes</taxon>
        <taxon>ecological metagenomes</taxon>
    </lineage>
</organism>
<dbReference type="SUPFAM" id="SSF161098">
    <property type="entry name" value="MetI-like"/>
    <property type="match status" value="1"/>
</dbReference>
<sequence>MTRRHHAPPRLARALATIAVIFFCLPFIGLLWKTPWSRVLDVFGDADSRGALWLSMRTSIAAALLSVVFGVPLAWVLATTSFRGRNLVRALCLISMVLPPVVGGISLLFSLGRSGLFGRWLDDWFGFQFTFSAWGVIVAQVFVAMPFLVLTVESALRQADPRFAEAARSLGASPWYAFRRVTAPSIASALIAGTVLAWARAFGEFGATITFAGNYPGTTRTLSIETYVSLESDPGRAMALSVMMIGVSFVVLVALRDRWLGAGERR</sequence>
<evidence type="ECO:0000256" key="4">
    <source>
        <dbReference type="ARBA" id="ARBA00022505"/>
    </source>
</evidence>
<dbReference type="EMBL" id="CAEZTS010000174">
    <property type="protein sequence ID" value="CAB4590507.1"/>
    <property type="molecule type" value="Genomic_DNA"/>
</dbReference>
<dbReference type="InterPro" id="IPR000515">
    <property type="entry name" value="MetI-like"/>
</dbReference>
<evidence type="ECO:0000256" key="7">
    <source>
        <dbReference type="ARBA" id="ARBA00023136"/>
    </source>
</evidence>
<keyword evidence="3" id="KW-1003">Cell membrane</keyword>
<evidence type="ECO:0000256" key="6">
    <source>
        <dbReference type="ARBA" id="ARBA00022989"/>
    </source>
</evidence>
<dbReference type="PANTHER" id="PTHR30183">
    <property type="entry name" value="MOLYBDENUM TRANSPORT SYSTEM PERMEASE PROTEIN MODB"/>
    <property type="match status" value="1"/>
</dbReference>
<feature type="transmembrane region" description="Helical" evidence="8">
    <location>
        <begin position="237"/>
        <end position="255"/>
    </location>
</feature>
<dbReference type="GO" id="GO:0015098">
    <property type="term" value="F:molybdate ion transmembrane transporter activity"/>
    <property type="evidence" value="ECO:0007669"/>
    <property type="project" value="InterPro"/>
</dbReference>
<dbReference type="InterPro" id="IPR035906">
    <property type="entry name" value="MetI-like_sf"/>
</dbReference>
<dbReference type="PANTHER" id="PTHR30183:SF3">
    <property type="entry name" value="MOLYBDENUM TRANSPORT SYSTEM PERMEASE PROTEIN MODB"/>
    <property type="match status" value="1"/>
</dbReference>
<keyword evidence="6 8" id="KW-1133">Transmembrane helix</keyword>
<reference evidence="10" key="1">
    <citation type="submission" date="2020-05" db="EMBL/GenBank/DDBJ databases">
        <authorList>
            <person name="Chiriac C."/>
            <person name="Salcher M."/>
            <person name="Ghai R."/>
            <person name="Kavagutti S V."/>
        </authorList>
    </citation>
    <scope>NUCLEOTIDE SEQUENCE</scope>
</reference>
<protein>
    <submittedName>
        <fullName evidence="10">Unannotated protein</fullName>
    </submittedName>
</protein>
<dbReference type="CDD" id="cd06261">
    <property type="entry name" value="TM_PBP2"/>
    <property type="match status" value="1"/>
</dbReference>
<feature type="transmembrane region" description="Helical" evidence="8">
    <location>
        <begin position="52"/>
        <end position="78"/>
    </location>
</feature>
<comment type="subcellular location">
    <subcellularLocation>
        <location evidence="1">Cell membrane</location>
        <topology evidence="1">Multi-pass membrane protein</topology>
    </subcellularLocation>
</comment>
<dbReference type="InterPro" id="IPR011867">
    <property type="entry name" value="ModB_ABC"/>
</dbReference>
<evidence type="ECO:0000256" key="8">
    <source>
        <dbReference type="SAM" id="Phobius"/>
    </source>
</evidence>
<evidence type="ECO:0000256" key="1">
    <source>
        <dbReference type="ARBA" id="ARBA00004651"/>
    </source>
</evidence>
<evidence type="ECO:0000313" key="10">
    <source>
        <dbReference type="EMBL" id="CAB4590507.1"/>
    </source>
</evidence>
<dbReference type="Pfam" id="PF00528">
    <property type="entry name" value="BPD_transp_1"/>
    <property type="match status" value="1"/>
</dbReference>
<name>A0A6J6FP21_9ZZZZ</name>
<evidence type="ECO:0000256" key="5">
    <source>
        <dbReference type="ARBA" id="ARBA00022692"/>
    </source>
</evidence>
<dbReference type="Gene3D" id="1.10.3720.10">
    <property type="entry name" value="MetI-like"/>
    <property type="match status" value="1"/>
</dbReference>
<evidence type="ECO:0000259" key="9">
    <source>
        <dbReference type="PROSITE" id="PS50928"/>
    </source>
</evidence>
<dbReference type="AlphaFoldDB" id="A0A6J6FP21"/>
<dbReference type="PROSITE" id="PS50928">
    <property type="entry name" value="ABC_TM1"/>
    <property type="match status" value="1"/>
</dbReference>
<evidence type="ECO:0000256" key="2">
    <source>
        <dbReference type="ARBA" id="ARBA00022448"/>
    </source>
</evidence>
<evidence type="ECO:0000256" key="3">
    <source>
        <dbReference type="ARBA" id="ARBA00022475"/>
    </source>
</evidence>
<dbReference type="InterPro" id="IPR006469">
    <property type="entry name" value="NifC_ABC_porter"/>
</dbReference>
<accession>A0A6J6FP21</accession>
<feature type="transmembrane region" description="Helical" evidence="8">
    <location>
        <begin position="12"/>
        <end position="32"/>
    </location>
</feature>
<keyword evidence="4" id="KW-0500">Molybdenum</keyword>
<feature type="domain" description="ABC transmembrane type-1" evidence="9">
    <location>
        <begin position="52"/>
        <end position="255"/>
    </location>
</feature>
<dbReference type="GO" id="GO:0005886">
    <property type="term" value="C:plasma membrane"/>
    <property type="evidence" value="ECO:0007669"/>
    <property type="project" value="UniProtKB-SubCell"/>
</dbReference>
<feature type="transmembrane region" description="Helical" evidence="8">
    <location>
        <begin position="177"/>
        <end position="199"/>
    </location>
</feature>
<dbReference type="NCBIfam" id="TIGR01581">
    <property type="entry name" value="Mo_ABC_porter"/>
    <property type="match status" value="1"/>
</dbReference>